<feature type="region of interest" description="Disordered" evidence="5">
    <location>
        <begin position="377"/>
        <end position="409"/>
    </location>
</feature>
<dbReference type="SUPFAM" id="SSF55874">
    <property type="entry name" value="ATPase domain of HSP90 chaperone/DNA topoisomerase II/histidine kinase"/>
    <property type="match status" value="1"/>
</dbReference>
<dbReference type="Gene3D" id="3.30.565.10">
    <property type="entry name" value="Histidine kinase-like ATPase, C-terminal domain"/>
    <property type="match status" value="1"/>
</dbReference>
<dbReference type="SMART" id="SM00448">
    <property type="entry name" value="REC"/>
    <property type="match status" value="1"/>
</dbReference>
<feature type="domain" description="Histidine kinase" evidence="6">
    <location>
        <begin position="562"/>
        <end position="827"/>
    </location>
</feature>
<dbReference type="PROSITE" id="PS50110">
    <property type="entry name" value="RESPONSE_REGULATORY"/>
    <property type="match status" value="1"/>
</dbReference>
<feature type="domain" description="Response regulatory" evidence="7">
    <location>
        <begin position="1108"/>
        <end position="1242"/>
    </location>
</feature>
<dbReference type="PANTHER" id="PTHR43138">
    <property type="entry name" value="ACETYLTRANSFERASE, GNAT FAMILY"/>
    <property type="match status" value="1"/>
</dbReference>
<dbReference type="Pfam" id="PF09337">
    <property type="entry name" value="zf-H2C2"/>
    <property type="match status" value="1"/>
</dbReference>
<feature type="compositionally biased region" description="Basic and acidic residues" evidence="5">
    <location>
        <begin position="1023"/>
        <end position="1033"/>
    </location>
</feature>
<dbReference type="GO" id="GO:0000155">
    <property type="term" value="F:phosphorelay sensor kinase activity"/>
    <property type="evidence" value="ECO:0007669"/>
    <property type="project" value="InterPro"/>
</dbReference>
<dbReference type="InterPro" id="IPR003661">
    <property type="entry name" value="HisK_dim/P_dom"/>
</dbReference>
<evidence type="ECO:0000256" key="2">
    <source>
        <dbReference type="ARBA" id="ARBA00022679"/>
    </source>
</evidence>
<dbReference type="FunFam" id="1.10.287.130:FF:000023">
    <property type="entry name" value="Sensor histidine kinase/response regulator, putative"/>
    <property type="match status" value="1"/>
</dbReference>
<dbReference type="InterPro" id="IPR029016">
    <property type="entry name" value="GAF-like_dom_sf"/>
</dbReference>
<dbReference type="InterPro" id="IPR016181">
    <property type="entry name" value="Acyl_CoA_acyltransferase"/>
</dbReference>
<evidence type="ECO:0000313" key="9">
    <source>
        <dbReference type="EMBL" id="KAF2765576.1"/>
    </source>
</evidence>
<feature type="region of interest" description="Disordered" evidence="5">
    <location>
        <begin position="1002"/>
        <end position="1107"/>
    </location>
</feature>
<feature type="compositionally biased region" description="Low complexity" evidence="5">
    <location>
        <begin position="384"/>
        <end position="395"/>
    </location>
</feature>
<dbReference type="SUPFAM" id="SSF52172">
    <property type="entry name" value="CheY-like"/>
    <property type="match status" value="1"/>
</dbReference>
<dbReference type="Pfam" id="PF02518">
    <property type="entry name" value="HATPase_c"/>
    <property type="match status" value="1"/>
</dbReference>
<evidence type="ECO:0000256" key="4">
    <source>
        <dbReference type="PROSITE-ProRule" id="PRU00169"/>
    </source>
</evidence>
<feature type="compositionally biased region" description="Low complexity" evidence="5">
    <location>
        <begin position="1642"/>
        <end position="1656"/>
    </location>
</feature>
<keyword evidence="10" id="KW-1185">Reference proteome</keyword>
<dbReference type="EMBL" id="ML995888">
    <property type="protein sequence ID" value="KAF2765576.1"/>
    <property type="molecule type" value="Genomic_DNA"/>
</dbReference>
<dbReference type="Gene3D" id="3.40.630.30">
    <property type="match status" value="1"/>
</dbReference>
<dbReference type="InterPro" id="IPR003594">
    <property type="entry name" value="HATPase_dom"/>
</dbReference>
<dbReference type="Pfam" id="PF00072">
    <property type="entry name" value="Response_reg"/>
    <property type="match status" value="1"/>
</dbReference>
<dbReference type="Pfam" id="PF00583">
    <property type="entry name" value="Acetyltransf_1"/>
    <property type="match status" value="1"/>
</dbReference>
<feature type="compositionally biased region" description="Polar residues" evidence="5">
    <location>
        <begin position="1624"/>
        <end position="1635"/>
    </location>
</feature>
<organism evidence="9 10">
    <name type="scientific">Teratosphaeria nubilosa</name>
    <dbReference type="NCBI Taxonomy" id="161662"/>
    <lineage>
        <taxon>Eukaryota</taxon>
        <taxon>Fungi</taxon>
        <taxon>Dikarya</taxon>
        <taxon>Ascomycota</taxon>
        <taxon>Pezizomycotina</taxon>
        <taxon>Dothideomycetes</taxon>
        <taxon>Dothideomycetidae</taxon>
        <taxon>Mycosphaerellales</taxon>
        <taxon>Teratosphaeriaceae</taxon>
        <taxon>Teratosphaeria</taxon>
    </lineage>
</organism>
<feature type="compositionally biased region" description="Polar residues" evidence="5">
    <location>
        <begin position="1091"/>
        <end position="1102"/>
    </location>
</feature>
<dbReference type="OrthoDB" id="303614at2759"/>
<evidence type="ECO:0000256" key="1">
    <source>
        <dbReference type="ARBA" id="ARBA00022553"/>
    </source>
</evidence>
<dbReference type="Pfam" id="PF00512">
    <property type="entry name" value="HisKA"/>
    <property type="match status" value="1"/>
</dbReference>
<dbReference type="Proteomes" id="UP000799436">
    <property type="component" value="Unassembled WGS sequence"/>
</dbReference>
<keyword evidence="1 4" id="KW-0597">Phosphoprotein</keyword>
<name>A0A6G1KY77_9PEZI</name>
<dbReference type="PROSITE" id="PS50109">
    <property type="entry name" value="HIS_KIN"/>
    <property type="match status" value="1"/>
</dbReference>
<dbReference type="GO" id="GO:0016747">
    <property type="term" value="F:acyltransferase activity, transferring groups other than amino-acyl groups"/>
    <property type="evidence" value="ECO:0007669"/>
    <property type="project" value="InterPro"/>
</dbReference>
<dbReference type="Gene3D" id="1.10.340.70">
    <property type="match status" value="1"/>
</dbReference>
<dbReference type="FunFam" id="3.30.450.40:FF:000083">
    <property type="entry name" value="Sensor histidine kinase/response regulator, putative (AFU_orthologue AFUA_4G00660)"/>
    <property type="match status" value="1"/>
</dbReference>
<evidence type="ECO:0000313" key="10">
    <source>
        <dbReference type="Proteomes" id="UP000799436"/>
    </source>
</evidence>
<dbReference type="CDD" id="cd00082">
    <property type="entry name" value="HisKA"/>
    <property type="match status" value="1"/>
</dbReference>
<evidence type="ECO:0000259" key="6">
    <source>
        <dbReference type="PROSITE" id="PS50109"/>
    </source>
</evidence>
<dbReference type="SMART" id="SM00387">
    <property type="entry name" value="HATPase_c"/>
    <property type="match status" value="1"/>
</dbReference>
<evidence type="ECO:0000256" key="5">
    <source>
        <dbReference type="SAM" id="MobiDB-lite"/>
    </source>
</evidence>
<dbReference type="InterPro" id="IPR015416">
    <property type="entry name" value="Znf_H2C2_histone_UAS-bd"/>
</dbReference>
<dbReference type="SUPFAM" id="SSF55781">
    <property type="entry name" value="GAF domain-like"/>
    <property type="match status" value="1"/>
</dbReference>
<protein>
    <recommendedName>
        <fullName evidence="11">Histidine kinase</fullName>
    </recommendedName>
</protein>
<dbReference type="Gene3D" id="1.10.287.130">
    <property type="match status" value="1"/>
</dbReference>
<dbReference type="SUPFAM" id="SSF55729">
    <property type="entry name" value="Acyl-CoA N-acyltransferases (Nat)"/>
    <property type="match status" value="1"/>
</dbReference>
<dbReference type="SMART" id="SM00388">
    <property type="entry name" value="HisKA"/>
    <property type="match status" value="1"/>
</dbReference>
<gene>
    <name evidence="9" type="ORF">EJ03DRAFT_338962</name>
</gene>
<feature type="region of interest" description="Disordered" evidence="5">
    <location>
        <begin position="1622"/>
        <end position="1656"/>
    </location>
</feature>
<dbReference type="PANTHER" id="PTHR43138:SF2">
    <property type="entry name" value="PROTEIN SPT10"/>
    <property type="match status" value="1"/>
</dbReference>
<evidence type="ECO:0000259" key="8">
    <source>
        <dbReference type="PROSITE" id="PS51186"/>
    </source>
</evidence>
<dbReference type="InterPro" id="IPR000182">
    <property type="entry name" value="GNAT_dom"/>
</dbReference>
<proteinExistence type="predicted"/>
<dbReference type="Pfam" id="PF01590">
    <property type="entry name" value="GAF"/>
    <property type="match status" value="1"/>
</dbReference>
<sequence length="1708" mass="186033">MDEDIAATREAAALRRSEKKATLHDRHVHAYYRPWLDAHGSSLNVANHVESIAANDLRGQGYRPRSSHDKALIAFAQLAVLRLGVKRAMVSLIDSKNQYLLAEATNSSFMTRSDNPDDNSYHTPSDVWLGSTILNRPDAVCEHCMTDTATAADADGRKWSCGGLVLSDLRLDERFKDRSYVRSEPGVRFYAGVPILNRAGYKIGAYAVSDDTPRDRKLSVDELKFMQEMAQAVMDHLEWARDHVNRFKGERIVRGLTAFIEGCSSIYPSPRDKEQARPGSRATESSSPAPSPGPSTTDGMGSRPALVSRSSLEKNPVQHSRPDKMSRMFERATQILRESTLADGAVMFGAASGLVGRSSSMKVMADMGNEQVDGATGLQEVPKSSSPGSESGGHSTASGSDSDVSPSTRPCSILALSLADERAQEDIEQKSAFSYGTMEKYRKLFPKGKTFHFTDKGSGCSSGDESLSDQDRHKHWRKGRLDHKELLRKIPGAKSVTFLPLYDYAEERLVAGCFLWTSVNGRMMNLDEDLSHLHAFGNSIMSEAARINAQKNEAAKTTFIASMSHELRSPLHGILGATEFLQDTAADSYQAGLITSIITCGKTLLDTLNHVLDYSKINKLGRTQMRRNAKQNKLVNIASDSSLESINMTAEFDLAVLVEEVVEAVTAGHAFKKTGTVASSAGTSNASTPAADQQGTVSVLLYISPRDSWRVKTQPGAVRRIIMNLLGNALKYTHQGFVSVSMKVQESPCSNKLSALIQVADTGKGMSEEFQSQRLFVPFSQEDSFQPGTGLGLSIVKQIADSLGASVDVRSEQGVGTEINVHMSLSAATKPAASAPEVHDIEAAKKLSRGLRLGLLDVEATSIGMRSAARENSTQRLEGTLAHTCQEWFGMKVTKPPPDSATARADVLLYTQPPSDEHLVQHYTVTAPGRRPVPIILACLDSEQAVRVSHNQARTLASLGRIAEVLPQPCGPRKLAKVLERCLHAVEDRVAANSPSAEIVVSLPDGEDQDTPKASHAAVMPPMHERPKIDTRIDSASSVISKESSSTEPTSVDASPAISPTPRFSGLYSPPPLDPNTPPLAADNLSRRSARPSQKQSENGNPEDSPIHVLLVDDNKINLQLLVMFMKRHNYSYSTAENGLDALNAYKESCLPGPHTSSNSPPMRRFDYVLMDISMPVMNGMESTEAIREFERENGMGRCTVIALTGLASAQAQREAEVVGIDVFLPKPRYLSSAPLARGRYKTIAQQGKRQVATLSTTPAMLDDPSAPPIYRVSGMPPYPTPYGPLPAEIIPRQVTLRDRITIATLIPFSSPAQVPPRLTAYLSELLNREIEKGDTYPMMDGMAVSRFGEYWFSNFGAVMVLGDVQSADEVIAMENRGADWNKECLGSLYIKPNYPGRSSHVCSGDFLVTDAARNRGVGRFMGEGYLEWAPKLGYTYSVFNLVYETNVASLRIWDALGFKRIGRIKGCGNLKSYPDQLVDAIIFGRELGGEGDEYVSEERFDKIRFYLKTGTYPNGSDRAEKSRLRSAATHYRLIPNASGDGEEDKLMLKGKEVISDPHRQYEIARNIHAASHGGINKTTASIAEKYHWVRIKETVQGLINTCWSLADDQECSGRWCRHRASHSESANGDTASTESADDGRSSASRDAPASSGGSARSAARRLCATASADGFHVLSIYRLRRPSFGPSNHGVAAAAAAAAASRPILPL</sequence>
<dbReference type="CDD" id="cd17546">
    <property type="entry name" value="REC_hyHK_CKI1_RcsC-like"/>
    <property type="match status" value="1"/>
</dbReference>
<dbReference type="Gene3D" id="3.40.50.2300">
    <property type="match status" value="1"/>
</dbReference>
<dbReference type="InterPro" id="IPR036890">
    <property type="entry name" value="HATPase_C_sf"/>
</dbReference>
<feature type="compositionally biased region" description="Pro residues" evidence="5">
    <location>
        <begin position="1069"/>
        <end position="1078"/>
    </location>
</feature>
<dbReference type="GO" id="GO:0005634">
    <property type="term" value="C:nucleus"/>
    <property type="evidence" value="ECO:0007669"/>
    <property type="project" value="TreeGrafter"/>
</dbReference>
<feature type="compositionally biased region" description="Polar residues" evidence="5">
    <location>
        <begin position="396"/>
        <end position="409"/>
    </location>
</feature>
<dbReference type="InterPro" id="IPR052742">
    <property type="entry name" value="Mito_N-acetyltransferase"/>
</dbReference>
<keyword evidence="3" id="KW-0418">Kinase</keyword>
<dbReference type="Gene3D" id="3.30.450.40">
    <property type="match status" value="1"/>
</dbReference>
<dbReference type="InterPro" id="IPR003018">
    <property type="entry name" value="GAF"/>
</dbReference>
<keyword evidence="2" id="KW-0808">Transferase</keyword>
<feature type="compositionally biased region" description="Low complexity" evidence="5">
    <location>
        <begin position="1035"/>
        <end position="1046"/>
    </location>
</feature>
<dbReference type="InterPro" id="IPR005467">
    <property type="entry name" value="His_kinase_dom"/>
</dbReference>
<feature type="domain" description="N-acetyltransferase" evidence="8">
    <location>
        <begin position="1326"/>
        <end position="1489"/>
    </location>
</feature>
<feature type="modified residue" description="4-aspartylphosphate" evidence="4">
    <location>
        <position position="1172"/>
    </location>
</feature>
<dbReference type="PRINTS" id="PR00344">
    <property type="entry name" value="BCTRLSENSOR"/>
</dbReference>
<dbReference type="InterPro" id="IPR036097">
    <property type="entry name" value="HisK_dim/P_sf"/>
</dbReference>
<reference evidence="9" key="1">
    <citation type="journal article" date="2020" name="Stud. Mycol.">
        <title>101 Dothideomycetes genomes: a test case for predicting lifestyles and emergence of pathogens.</title>
        <authorList>
            <person name="Haridas S."/>
            <person name="Albert R."/>
            <person name="Binder M."/>
            <person name="Bloem J."/>
            <person name="Labutti K."/>
            <person name="Salamov A."/>
            <person name="Andreopoulos B."/>
            <person name="Baker S."/>
            <person name="Barry K."/>
            <person name="Bills G."/>
            <person name="Bluhm B."/>
            <person name="Cannon C."/>
            <person name="Castanera R."/>
            <person name="Culley D."/>
            <person name="Daum C."/>
            <person name="Ezra D."/>
            <person name="Gonzalez J."/>
            <person name="Henrissat B."/>
            <person name="Kuo A."/>
            <person name="Liang C."/>
            <person name="Lipzen A."/>
            <person name="Lutzoni F."/>
            <person name="Magnuson J."/>
            <person name="Mondo S."/>
            <person name="Nolan M."/>
            <person name="Ohm R."/>
            <person name="Pangilinan J."/>
            <person name="Park H.-J."/>
            <person name="Ramirez L."/>
            <person name="Alfaro M."/>
            <person name="Sun H."/>
            <person name="Tritt A."/>
            <person name="Yoshinaga Y."/>
            <person name="Zwiers L.-H."/>
            <person name="Turgeon B."/>
            <person name="Goodwin S."/>
            <person name="Spatafora J."/>
            <person name="Crous P."/>
            <person name="Grigoriev I."/>
        </authorList>
    </citation>
    <scope>NUCLEOTIDE SEQUENCE</scope>
    <source>
        <strain evidence="9">CBS 116005</strain>
    </source>
</reference>
<dbReference type="PROSITE" id="PS51186">
    <property type="entry name" value="GNAT"/>
    <property type="match status" value="1"/>
</dbReference>
<dbReference type="InterPro" id="IPR004358">
    <property type="entry name" value="Sig_transdc_His_kin-like_C"/>
</dbReference>
<evidence type="ECO:0000259" key="7">
    <source>
        <dbReference type="PROSITE" id="PS50110"/>
    </source>
</evidence>
<dbReference type="InterPro" id="IPR001789">
    <property type="entry name" value="Sig_transdc_resp-reg_receiver"/>
</dbReference>
<dbReference type="SUPFAM" id="SSF47384">
    <property type="entry name" value="Homodimeric domain of signal transducing histidine kinase"/>
    <property type="match status" value="1"/>
</dbReference>
<dbReference type="InterPro" id="IPR011006">
    <property type="entry name" value="CheY-like_superfamily"/>
</dbReference>
<accession>A0A6G1KY77</accession>
<evidence type="ECO:0008006" key="11">
    <source>
        <dbReference type="Google" id="ProtNLM"/>
    </source>
</evidence>
<feature type="region of interest" description="Disordered" evidence="5">
    <location>
        <begin position="267"/>
        <end position="326"/>
    </location>
</feature>
<evidence type="ECO:0000256" key="3">
    <source>
        <dbReference type="ARBA" id="ARBA00022777"/>
    </source>
</evidence>